<dbReference type="PANTHER" id="PTHR36354">
    <property type="entry name" value="IMPORT INNER MEMBRANE TRANSLOCASE SUBUNIT"/>
    <property type="match status" value="1"/>
</dbReference>
<dbReference type="EMBL" id="JALJOV010000966">
    <property type="protein sequence ID" value="KAK9857583.1"/>
    <property type="molecule type" value="Genomic_DNA"/>
</dbReference>
<evidence type="ECO:0000313" key="4">
    <source>
        <dbReference type="EMBL" id="KAK9857583.1"/>
    </source>
</evidence>
<feature type="compositionally biased region" description="Polar residues" evidence="2">
    <location>
        <begin position="451"/>
        <end position="470"/>
    </location>
</feature>
<reference evidence="4 5" key="1">
    <citation type="journal article" date="2024" name="Nat. Commun.">
        <title>Phylogenomics reveals the evolutionary origins of lichenization in chlorophyte algae.</title>
        <authorList>
            <person name="Puginier C."/>
            <person name="Libourel C."/>
            <person name="Otte J."/>
            <person name="Skaloud P."/>
            <person name="Haon M."/>
            <person name="Grisel S."/>
            <person name="Petersen M."/>
            <person name="Berrin J.G."/>
            <person name="Delaux P.M."/>
            <person name="Dal Grande F."/>
            <person name="Keller J."/>
        </authorList>
    </citation>
    <scope>NUCLEOTIDE SEQUENCE [LARGE SCALE GENOMIC DNA]</scope>
    <source>
        <strain evidence="4 5">SAG 2523</strain>
    </source>
</reference>
<dbReference type="Proteomes" id="UP001485043">
    <property type="component" value="Unassembled WGS sequence"/>
</dbReference>
<feature type="compositionally biased region" description="Polar residues" evidence="2">
    <location>
        <begin position="426"/>
        <end position="437"/>
    </location>
</feature>
<feature type="coiled-coil region" evidence="1">
    <location>
        <begin position="337"/>
        <end position="371"/>
    </location>
</feature>
<keyword evidence="3" id="KW-0812">Transmembrane</keyword>
<comment type="caution">
    <text evidence="4">The sequence shown here is derived from an EMBL/GenBank/DDBJ whole genome shotgun (WGS) entry which is preliminary data.</text>
</comment>
<protein>
    <submittedName>
        <fullName evidence="4">Uncharacterized protein</fullName>
    </submittedName>
</protein>
<evidence type="ECO:0000256" key="2">
    <source>
        <dbReference type="SAM" id="MobiDB-lite"/>
    </source>
</evidence>
<keyword evidence="3" id="KW-1133">Transmembrane helix</keyword>
<feature type="transmembrane region" description="Helical" evidence="3">
    <location>
        <begin position="186"/>
        <end position="206"/>
    </location>
</feature>
<proteinExistence type="predicted"/>
<evidence type="ECO:0000256" key="1">
    <source>
        <dbReference type="SAM" id="Coils"/>
    </source>
</evidence>
<keyword evidence="1" id="KW-0175">Coiled coil</keyword>
<evidence type="ECO:0000256" key="3">
    <source>
        <dbReference type="SAM" id="Phobius"/>
    </source>
</evidence>
<dbReference type="PANTHER" id="PTHR36354:SF2">
    <property type="entry name" value="IMPORT INNER MEMBRANE TRANSLOCASE SUBUNIT"/>
    <property type="match status" value="1"/>
</dbReference>
<gene>
    <name evidence="4" type="ORF">WJX84_009328</name>
</gene>
<dbReference type="Pfam" id="PF08695">
    <property type="entry name" value="Coa1"/>
    <property type="match status" value="1"/>
</dbReference>
<name>A0AAW1SSE7_9CHLO</name>
<keyword evidence="3" id="KW-0472">Membrane</keyword>
<evidence type="ECO:0000313" key="5">
    <source>
        <dbReference type="Proteomes" id="UP001485043"/>
    </source>
</evidence>
<keyword evidence="5" id="KW-1185">Reference proteome</keyword>
<accession>A0AAW1SSE7</accession>
<sequence length="564" mass="62267">MRRQRALTTLCRQATGLLQPQLPKTSASVSQSVCSSAKQQITWQAGLKGCLQADLPRPAWREAFITPGNTGQRLFSSGPEQNPLRKARTAVSNYAHAPARAVRSASKTFSGASTAVYSRLPGQAQKLLSSASQPGQLQKALALQAEAFWQQHRQKFAIAACALGAYLLWKMMFGMTSIFVNLSETMAETGFLALAVAMVAFTYLYLRRKWGVNADSVYRSAMYQLNTNAGVLEVMGAPLAGSDVRAYVSSGGGLRLKGLLPTFRSRRIQMIFPLRGSDRRGLVSLEAKKRHGTYRFKLLAVDAPTLAGADHRIFLEGDQQIYARGGVMGELRDPFLRALSLKEVHEEEDEMDDAAEEAEELQAERIREAEQLGRRPKPLDEGGGMYAHERAYHSASSFWQRWRKLIDDANKQAACWQHTPAAGWSDGSSQETWSQLECSDDPQERPKKRLNSGSGSCSTLASQGSLPSSSRTDESAASHTSEPPSICRDSTVLEASHEPTLHETPVYHKNTRMPVDGWFQPCRGCRVWTASTVSSLSGQEYYVCRRCLKCVHDNRQEAGRSGHC</sequence>
<organism evidence="4 5">
    <name type="scientific">Apatococcus fuscideae</name>
    <dbReference type="NCBI Taxonomy" id="2026836"/>
    <lineage>
        <taxon>Eukaryota</taxon>
        <taxon>Viridiplantae</taxon>
        <taxon>Chlorophyta</taxon>
        <taxon>core chlorophytes</taxon>
        <taxon>Trebouxiophyceae</taxon>
        <taxon>Chlorellales</taxon>
        <taxon>Chlorellaceae</taxon>
        <taxon>Apatococcus</taxon>
    </lineage>
</organism>
<dbReference type="AlphaFoldDB" id="A0AAW1SSE7"/>
<feature type="transmembrane region" description="Helical" evidence="3">
    <location>
        <begin position="156"/>
        <end position="180"/>
    </location>
</feature>
<dbReference type="InterPro" id="IPR014807">
    <property type="entry name" value="Coa1"/>
</dbReference>
<feature type="region of interest" description="Disordered" evidence="2">
    <location>
        <begin position="421"/>
        <end position="487"/>
    </location>
</feature>